<keyword evidence="11" id="KW-1185">Reference proteome</keyword>
<dbReference type="Gene3D" id="3.30.70.270">
    <property type="match status" value="1"/>
</dbReference>
<dbReference type="Gene3D" id="3.10.10.10">
    <property type="entry name" value="HIV Type 1 Reverse Transcriptase, subunit A, domain 1"/>
    <property type="match status" value="1"/>
</dbReference>
<feature type="domain" description="Reverse transcriptase" evidence="9">
    <location>
        <begin position="1"/>
        <end position="101"/>
    </location>
</feature>
<dbReference type="PANTHER" id="PTHR41694">
    <property type="entry name" value="ENDOGENOUS RETROVIRUS GROUP K MEMBER POL PROTEIN"/>
    <property type="match status" value="1"/>
</dbReference>
<keyword evidence="3" id="KW-0808">Transferase</keyword>
<proteinExistence type="inferred from homology"/>
<sequence>KIAVLDIKDCFFQIPLHPEDAPRFAFSVPAISREAPMLRYHWGVLPQGMKNSPAICQWYAAKTLSPIRARAGKAIVLHYMDDVLVCCPSDKYLEWTLQMVI</sequence>
<reference evidence="10 11" key="1">
    <citation type="submission" date="2019-09" db="EMBL/GenBank/DDBJ databases">
        <title>Bird 10,000 Genomes (B10K) Project - Family phase.</title>
        <authorList>
            <person name="Zhang G."/>
        </authorList>
    </citation>
    <scope>NUCLEOTIDE SEQUENCE [LARGE SCALE GENOMIC DNA]</scope>
    <source>
        <strain evidence="10">B10K-DU-030-22</strain>
        <tissue evidence="10">Blood</tissue>
    </source>
</reference>
<dbReference type="Pfam" id="PF00078">
    <property type="entry name" value="RVT_1"/>
    <property type="match status" value="1"/>
</dbReference>
<evidence type="ECO:0000256" key="7">
    <source>
        <dbReference type="ARBA" id="ARBA00022801"/>
    </source>
</evidence>
<feature type="non-terminal residue" evidence="10">
    <location>
        <position position="1"/>
    </location>
</feature>
<organism evidence="10 11">
    <name type="scientific">Mohoua ochrocephala</name>
    <dbReference type="NCBI Taxonomy" id="874463"/>
    <lineage>
        <taxon>Eukaryota</taxon>
        <taxon>Metazoa</taxon>
        <taxon>Chordata</taxon>
        <taxon>Craniata</taxon>
        <taxon>Vertebrata</taxon>
        <taxon>Euteleostomi</taxon>
        <taxon>Archelosauria</taxon>
        <taxon>Archosauria</taxon>
        <taxon>Dinosauria</taxon>
        <taxon>Saurischia</taxon>
        <taxon>Theropoda</taxon>
        <taxon>Coelurosauria</taxon>
        <taxon>Aves</taxon>
        <taxon>Neognathae</taxon>
        <taxon>Neoaves</taxon>
        <taxon>Telluraves</taxon>
        <taxon>Australaves</taxon>
        <taxon>Passeriformes</taxon>
        <taxon>Meliphagoidea</taxon>
        <taxon>Acanthizidae</taxon>
        <taxon>Mohoua</taxon>
    </lineage>
</organism>
<keyword evidence="6" id="KW-0255">Endonuclease</keyword>
<evidence type="ECO:0000313" key="10">
    <source>
        <dbReference type="EMBL" id="NXA57953.1"/>
    </source>
</evidence>
<evidence type="ECO:0000256" key="3">
    <source>
        <dbReference type="ARBA" id="ARBA00022679"/>
    </source>
</evidence>
<dbReference type="SUPFAM" id="SSF56672">
    <property type="entry name" value="DNA/RNA polymerases"/>
    <property type="match status" value="1"/>
</dbReference>
<evidence type="ECO:0000313" key="11">
    <source>
        <dbReference type="Proteomes" id="UP000586926"/>
    </source>
</evidence>
<accession>A0A7K7WXF2</accession>
<comment type="caution">
    <text evidence="10">The sequence shown here is derived from an EMBL/GenBank/DDBJ whole genome shotgun (WGS) entry which is preliminary data.</text>
</comment>
<dbReference type="AlphaFoldDB" id="A0A7K7WXF2"/>
<dbReference type="InterPro" id="IPR043502">
    <property type="entry name" value="DNA/RNA_pol_sf"/>
</dbReference>
<name>A0A7K7WXF2_9PASS</name>
<feature type="non-terminal residue" evidence="10">
    <location>
        <position position="101"/>
    </location>
</feature>
<protein>
    <recommendedName>
        <fullName evidence="2">ribonuclease H</fullName>
        <ecNumber evidence="2">3.1.26.4</ecNumber>
    </recommendedName>
</protein>
<evidence type="ECO:0000259" key="9">
    <source>
        <dbReference type="PROSITE" id="PS50878"/>
    </source>
</evidence>
<evidence type="ECO:0000256" key="5">
    <source>
        <dbReference type="ARBA" id="ARBA00022722"/>
    </source>
</evidence>
<comment type="similarity">
    <text evidence="1">Belongs to the beta type-B retroviral polymerase family. HERV class-II K(HML-2) pol subfamily.</text>
</comment>
<dbReference type="PROSITE" id="PS50878">
    <property type="entry name" value="RT_POL"/>
    <property type="match status" value="1"/>
</dbReference>
<gene>
    <name evidence="10" type="primary">Ervk19</name>
    <name evidence="10" type="ORF">MOHOCH_R14723</name>
</gene>
<keyword evidence="4" id="KW-0548">Nucleotidyltransferase</keyword>
<keyword evidence="7" id="KW-0378">Hydrolase</keyword>
<dbReference type="Proteomes" id="UP000586926">
    <property type="component" value="Unassembled WGS sequence"/>
</dbReference>
<keyword evidence="8" id="KW-0695">RNA-directed DNA polymerase</keyword>
<dbReference type="GO" id="GO:0003964">
    <property type="term" value="F:RNA-directed DNA polymerase activity"/>
    <property type="evidence" value="ECO:0007669"/>
    <property type="project" value="UniProtKB-KW"/>
</dbReference>
<evidence type="ECO:0000256" key="4">
    <source>
        <dbReference type="ARBA" id="ARBA00022695"/>
    </source>
</evidence>
<dbReference type="InterPro" id="IPR043128">
    <property type="entry name" value="Rev_trsase/Diguanyl_cyclase"/>
</dbReference>
<evidence type="ECO:0000256" key="2">
    <source>
        <dbReference type="ARBA" id="ARBA00012180"/>
    </source>
</evidence>
<keyword evidence="5" id="KW-0540">Nuclease</keyword>
<dbReference type="PANTHER" id="PTHR41694:SF3">
    <property type="entry name" value="RNA-DIRECTED DNA POLYMERASE-RELATED"/>
    <property type="match status" value="1"/>
</dbReference>
<evidence type="ECO:0000256" key="1">
    <source>
        <dbReference type="ARBA" id="ARBA00010879"/>
    </source>
</evidence>
<dbReference type="EC" id="3.1.26.4" evidence="2"/>
<dbReference type="InterPro" id="IPR000477">
    <property type="entry name" value="RT_dom"/>
</dbReference>
<evidence type="ECO:0000256" key="8">
    <source>
        <dbReference type="ARBA" id="ARBA00022918"/>
    </source>
</evidence>
<evidence type="ECO:0000256" key="6">
    <source>
        <dbReference type="ARBA" id="ARBA00022759"/>
    </source>
</evidence>
<dbReference type="GO" id="GO:0035613">
    <property type="term" value="F:RNA stem-loop binding"/>
    <property type="evidence" value="ECO:0007669"/>
    <property type="project" value="TreeGrafter"/>
</dbReference>
<dbReference type="GO" id="GO:0004523">
    <property type="term" value="F:RNA-DNA hybrid ribonuclease activity"/>
    <property type="evidence" value="ECO:0007669"/>
    <property type="project" value="UniProtKB-EC"/>
</dbReference>
<dbReference type="EMBL" id="VZTA01000402">
    <property type="protein sequence ID" value="NXA57953.1"/>
    <property type="molecule type" value="Genomic_DNA"/>
</dbReference>